<proteinExistence type="predicted"/>
<evidence type="ECO:0000313" key="2">
    <source>
        <dbReference type="Proteomes" id="UP000189660"/>
    </source>
</evidence>
<keyword evidence="2" id="KW-1185">Reference proteome</keyword>
<sequence>MNFRMVFKLFQNRLIEHNAVLSAASHLYLRVNVMKVRLPDFIVAVYFQKQPTIDAFKCFFKTRIFFKFPISKNIPEQMDSWTFRSP</sequence>
<evidence type="ECO:0000313" key="1">
    <source>
        <dbReference type="EMBL" id="AQT41624.1"/>
    </source>
</evidence>
<dbReference type="EMBL" id="CP015820">
    <property type="protein sequence ID" value="AQT41624.1"/>
    <property type="molecule type" value="Genomic_DNA"/>
</dbReference>
<organism evidence="1 2">
    <name type="scientific">Bartonella apihabitans</name>
    <dbReference type="NCBI Taxonomy" id="2750929"/>
    <lineage>
        <taxon>Bacteria</taxon>
        <taxon>Pseudomonadati</taxon>
        <taxon>Pseudomonadota</taxon>
        <taxon>Alphaproteobacteria</taxon>
        <taxon>Hyphomicrobiales</taxon>
        <taxon>Bartonellaceae</taxon>
        <taxon>Bartonella</taxon>
    </lineage>
</organism>
<dbReference type="Proteomes" id="UP000189660">
    <property type="component" value="Chromosome"/>
</dbReference>
<name>A0A1U9M8H6_9HYPH</name>
<dbReference type="AlphaFoldDB" id="A0A1U9M8H6"/>
<dbReference type="KEGG" id="bapa:BBC0178_001160"/>
<accession>A0A1U9M8H6</accession>
<reference evidence="1 2" key="1">
    <citation type="submission" date="2016-11" db="EMBL/GenBank/DDBJ databases">
        <title>Comparative genomics of Bartonella apis.</title>
        <authorList>
            <person name="Engel P."/>
        </authorList>
    </citation>
    <scope>NUCLEOTIDE SEQUENCE [LARGE SCALE GENOMIC DNA]</scope>
    <source>
        <strain evidence="1 2">BBC0178</strain>
    </source>
</reference>
<gene>
    <name evidence="1" type="ORF">BBC0178_001160</name>
</gene>
<protein>
    <submittedName>
        <fullName evidence="1">Uncharacterized protein</fullName>
    </submittedName>
</protein>